<accession>A0A0D3FV37</accession>
<dbReference type="Pfam" id="PF04359">
    <property type="entry name" value="DUF493"/>
    <property type="match status" value="1"/>
</dbReference>
<dbReference type="PANTHER" id="PTHR34782:SF1">
    <property type="entry name" value="PHOSPHORIBOSYLFORMYLGLYCINAMIDINE SYNTHASE"/>
    <property type="match status" value="1"/>
</dbReference>
<evidence type="ECO:0000313" key="2">
    <source>
        <dbReference type="EnsemblPlants" id="OBART04G10350.1"/>
    </source>
</evidence>
<feature type="transmembrane region" description="Helical" evidence="1">
    <location>
        <begin position="12"/>
        <end position="36"/>
    </location>
</feature>
<keyword evidence="1" id="KW-0812">Transmembrane</keyword>
<dbReference type="InterPro" id="IPR027471">
    <property type="entry name" value="YbeD-like_sf"/>
</dbReference>
<keyword evidence="3" id="KW-1185">Reference proteome</keyword>
<dbReference type="Gramene" id="OBART04G10350.1">
    <property type="protein sequence ID" value="OBART04G10350.1"/>
    <property type="gene ID" value="OBART04G10350"/>
</dbReference>
<dbReference type="InterPro" id="IPR007454">
    <property type="entry name" value="UPF0250_YbeD-like"/>
</dbReference>
<reference evidence="2" key="1">
    <citation type="journal article" date="2009" name="Rice">
        <title>De Novo Next Generation Sequencing of Plant Genomes.</title>
        <authorList>
            <person name="Rounsley S."/>
            <person name="Marri P.R."/>
            <person name="Yu Y."/>
            <person name="He R."/>
            <person name="Sisneros N."/>
            <person name="Goicoechea J.L."/>
            <person name="Lee S.J."/>
            <person name="Angelova A."/>
            <person name="Kudrna D."/>
            <person name="Luo M."/>
            <person name="Affourtit J."/>
            <person name="Desany B."/>
            <person name="Knight J."/>
            <person name="Niazi F."/>
            <person name="Egholm M."/>
            <person name="Wing R.A."/>
        </authorList>
    </citation>
    <scope>NUCLEOTIDE SEQUENCE [LARGE SCALE GENOMIC DNA]</scope>
    <source>
        <strain evidence="2">cv. IRGC 105608</strain>
    </source>
</reference>
<organism evidence="2">
    <name type="scientific">Oryza barthii</name>
    <dbReference type="NCBI Taxonomy" id="65489"/>
    <lineage>
        <taxon>Eukaryota</taxon>
        <taxon>Viridiplantae</taxon>
        <taxon>Streptophyta</taxon>
        <taxon>Embryophyta</taxon>
        <taxon>Tracheophyta</taxon>
        <taxon>Spermatophyta</taxon>
        <taxon>Magnoliopsida</taxon>
        <taxon>Liliopsida</taxon>
        <taxon>Poales</taxon>
        <taxon>Poaceae</taxon>
        <taxon>BOP clade</taxon>
        <taxon>Oryzoideae</taxon>
        <taxon>Oryzeae</taxon>
        <taxon>Oryzinae</taxon>
        <taxon>Oryza</taxon>
    </lineage>
</organism>
<evidence type="ECO:0000256" key="1">
    <source>
        <dbReference type="SAM" id="Phobius"/>
    </source>
</evidence>
<name>A0A0D3FV37_9ORYZ</name>
<keyword evidence="1" id="KW-1133">Transmembrane helix</keyword>
<keyword evidence="1" id="KW-0472">Membrane</keyword>
<reference evidence="2" key="2">
    <citation type="submission" date="2015-03" db="UniProtKB">
        <authorList>
            <consortium name="EnsemblPlants"/>
        </authorList>
    </citation>
    <scope>IDENTIFICATION</scope>
</reference>
<dbReference type="PaxDb" id="65489-OBART04G10350.1"/>
<dbReference type="eggNOG" id="ENOG502RAZQ">
    <property type="taxonomic scope" value="Eukaryota"/>
</dbReference>
<dbReference type="SUPFAM" id="SSF117991">
    <property type="entry name" value="YbeD/HP0495-like"/>
    <property type="match status" value="1"/>
</dbReference>
<sequence>MWTGVQQHIMIAAIYTVFYYSLYKGMVCTELISFLLKTEVARSKGRVALTTNMVLGGTVTDDASDEWLVLDQKVNSYPTNRGFTAIGTGGDDFVQSMVVAVESVLQEPIPKGQVSHKLSSRGKYVSVKIGPIRVVSSEQVQAVYRAMRSDNRMKYFL</sequence>
<dbReference type="PANTHER" id="PTHR34782">
    <property type="entry name" value="PHOSPHORIBOSYLFORMYLGLYCINAMIDINE SYNTHASE"/>
    <property type="match status" value="1"/>
</dbReference>
<proteinExistence type="predicted"/>
<dbReference type="EnsemblPlants" id="OBART04G10350.1">
    <property type="protein sequence ID" value="OBART04G10350.1"/>
    <property type="gene ID" value="OBART04G10350"/>
</dbReference>
<dbReference type="AlphaFoldDB" id="A0A0D3FV37"/>
<dbReference type="HOGENOM" id="CLU_084336_1_0_1"/>
<dbReference type="Gene3D" id="3.30.70.260">
    <property type="match status" value="1"/>
</dbReference>
<protein>
    <submittedName>
        <fullName evidence="2">Uncharacterized protein</fullName>
    </submittedName>
</protein>
<evidence type="ECO:0000313" key="3">
    <source>
        <dbReference type="Proteomes" id="UP000026960"/>
    </source>
</evidence>
<dbReference type="Proteomes" id="UP000026960">
    <property type="component" value="Chromosome 4"/>
</dbReference>